<sequence>MTVPAAAAPAAAGLRVDVLGPVVRIRLQGRAHPDQLGVAGFTLSEALRRLTGDIRIAVVVIDAPAAAVAAASEAPTPGHRTSTQSTPTQSTSDQPPADQPPGDQLGLDGLLGWRRALERLASAPDLISVAALSGWTGDVGASLAASCDLRILTAQAGLRLEWATRWGLLPAAGALTDLARLTGPAVALDLSLTGRPLGAAEALRIGLAQRVVPAPRLDAELAAVEAALLAVPPETAAEIKALLRPRGSATVNRSLGPELQAWQRLLGASDDLAAG</sequence>
<name>A0ABT0JZ65_9ACTN</name>
<organism evidence="3 4">
    <name type="scientific">Frankia umida</name>
    <dbReference type="NCBI Taxonomy" id="573489"/>
    <lineage>
        <taxon>Bacteria</taxon>
        <taxon>Bacillati</taxon>
        <taxon>Actinomycetota</taxon>
        <taxon>Actinomycetes</taxon>
        <taxon>Frankiales</taxon>
        <taxon>Frankiaceae</taxon>
        <taxon>Frankia</taxon>
    </lineage>
</organism>
<accession>A0ABT0JZ65</accession>
<protein>
    <submittedName>
        <fullName evidence="3">Enoyl-CoA hydratase/isomerase family protein</fullName>
    </submittedName>
</protein>
<dbReference type="PANTHER" id="PTHR43802:SF1">
    <property type="entry name" value="IP11341P-RELATED"/>
    <property type="match status" value="1"/>
</dbReference>
<dbReference type="RefSeq" id="WP_248824758.1">
    <property type="nucleotide sequence ID" value="NZ_JALKFT010000010.1"/>
</dbReference>
<feature type="region of interest" description="Disordered" evidence="2">
    <location>
        <begin position="70"/>
        <end position="105"/>
    </location>
</feature>
<dbReference type="PANTHER" id="PTHR43802">
    <property type="entry name" value="ENOYL-COA HYDRATASE"/>
    <property type="match status" value="1"/>
</dbReference>
<dbReference type="InterPro" id="IPR029045">
    <property type="entry name" value="ClpP/crotonase-like_dom_sf"/>
</dbReference>
<dbReference type="SUPFAM" id="SSF52096">
    <property type="entry name" value="ClpP/crotonase"/>
    <property type="match status" value="1"/>
</dbReference>
<dbReference type="Pfam" id="PF00378">
    <property type="entry name" value="ECH_1"/>
    <property type="match status" value="1"/>
</dbReference>
<proteinExistence type="inferred from homology"/>
<dbReference type="EMBL" id="JALKFT010000010">
    <property type="protein sequence ID" value="MCK9876507.1"/>
    <property type="molecule type" value="Genomic_DNA"/>
</dbReference>
<evidence type="ECO:0000256" key="1">
    <source>
        <dbReference type="ARBA" id="ARBA00005254"/>
    </source>
</evidence>
<comment type="similarity">
    <text evidence="1">Belongs to the enoyl-CoA hydratase/isomerase family.</text>
</comment>
<dbReference type="Gene3D" id="3.90.226.10">
    <property type="entry name" value="2-enoyl-CoA Hydratase, Chain A, domain 1"/>
    <property type="match status" value="1"/>
</dbReference>
<evidence type="ECO:0000313" key="4">
    <source>
        <dbReference type="Proteomes" id="UP001201873"/>
    </source>
</evidence>
<keyword evidence="4" id="KW-1185">Reference proteome</keyword>
<dbReference type="CDD" id="cd06558">
    <property type="entry name" value="crotonase-like"/>
    <property type="match status" value="1"/>
</dbReference>
<reference evidence="3 4" key="1">
    <citation type="submission" date="2022-04" db="EMBL/GenBank/DDBJ databases">
        <title>Genome diversity in the genus Frankia.</title>
        <authorList>
            <person name="Carlos-Shanley C."/>
            <person name="Hahn D."/>
        </authorList>
    </citation>
    <scope>NUCLEOTIDE SEQUENCE [LARGE SCALE GENOMIC DNA]</scope>
    <source>
        <strain evidence="3 4">Ag45/Mut15</strain>
    </source>
</reference>
<evidence type="ECO:0000256" key="2">
    <source>
        <dbReference type="SAM" id="MobiDB-lite"/>
    </source>
</evidence>
<dbReference type="InterPro" id="IPR001753">
    <property type="entry name" value="Enoyl-CoA_hydra/iso"/>
</dbReference>
<comment type="caution">
    <text evidence="3">The sequence shown here is derived from an EMBL/GenBank/DDBJ whole genome shotgun (WGS) entry which is preliminary data.</text>
</comment>
<feature type="compositionally biased region" description="Low complexity" evidence="2">
    <location>
        <begin position="81"/>
        <end position="105"/>
    </location>
</feature>
<gene>
    <name evidence="3" type="ORF">MXD59_12100</name>
</gene>
<evidence type="ECO:0000313" key="3">
    <source>
        <dbReference type="EMBL" id="MCK9876507.1"/>
    </source>
</evidence>
<dbReference type="Proteomes" id="UP001201873">
    <property type="component" value="Unassembled WGS sequence"/>
</dbReference>